<evidence type="ECO:0000313" key="4">
    <source>
        <dbReference type="Proteomes" id="UP000218231"/>
    </source>
</evidence>
<gene>
    <name evidence="3" type="ORF">WR25_27310</name>
</gene>
<feature type="region of interest" description="Disordered" evidence="2">
    <location>
        <begin position="1"/>
        <end position="20"/>
    </location>
</feature>
<dbReference type="Proteomes" id="UP000218231">
    <property type="component" value="Unassembled WGS sequence"/>
</dbReference>
<dbReference type="AlphaFoldDB" id="A0A2A2K5Y4"/>
<dbReference type="EMBL" id="LIAE01009545">
    <property type="protein sequence ID" value="PAV69338.1"/>
    <property type="molecule type" value="Genomic_DNA"/>
</dbReference>
<organism evidence="3 4">
    <name type="scientific">Diploscapter pachys</name>
    <dbReference type="NCBI Taxonomy" id="2018661"/>
    <lineage>
        <taxon>Eukaryota</taxon>
        <taxon>Metazoa</taxon>
        <taxon>Ecdysozoa</taxon>
        <taxon>Nematoda</taxon>
        <taxon>Chromadorea</taxon>
        <taxon>Rhabditida</taxon>
        <taxon>Rhabditina</taxon>
        <taxon>Rhabditomorpha</taxon>
        <taxon>Rhabditoidea</taxon>
        <taxon>Rhabditidae</taxon>
        <taxon>Diploscapter</taxon>
    </lineage>
</organism>
<accession>A0A2A2K5Y4</accession>
<sequence>MSTHQQPCASTSTSGQHVKTTITVKTEVCENTMTAPLPGDVYPSQLSSSHSIQSSSSGSTRFRQPNGSSNMSSASPNDAELLVTHPDDELALAGAVAENDRRRRRSSASNSRELPPPGKPLRISRENVEKFGNLIGLSEKLVKLPENVEELDRLMKEMKKKLDKVDEVERKSTESDLKMAEVKEELVEMRRILEDAQRQNEQKNKDIEEAADKRIRDASLFLLSFHQE</sequence>
<evidence type="ECO:0000313" key="3">
    <source>
        <dbReference type="EMBL" id="PAV69338.1"/>
    </source>
</evidence>
<reference evidence="3 4" key="1">
    <citation type="journal article" date="2017" name="Curr. Biol.">
        <title>Genome architecture and evolution of a unichromosomal asexual nematode.</title>
        <authorList>
            <person name="Fradin H."/>
            <person name="Zegar C."/>
            <person name="Gutwein M."/>
            <person name="Lucas J."/>
            <person name="Kovtun M."/>
            <person name="Corcoran D."/>
            <person name="Baugh L.R."/>
            <person name="Kiontke K."/>
            <person name="Gunsalus K."/>
            <person name="Fitch D.H."/>
            <person name="Piano F."/>
        </authorList>
    </citation>
    <scope>NUCLEOTIDE SEQUENCE [LARGE SCALE GENOMIC DNA]</scope>
    <source>
        <strain evidence="3">PF1309</strain>
    </source>
</reference>
<keyword evidence="1" id="KW-0175">Coiled coil</keyword>
<proteinExistence type="predicted"/>
<protein>
    <submittedName>
        <fullName evidence="3">Uncharacterized protein</fullName>
    </submittedName>
</protein>
<keyword evidence="4" id="KW-1185">Reference proteome</keyword>
<feature type="compositionally biased region" description="Polar residues" evidence="2">
    <location>
        <begin position="60"/>
        <end position="76"/>
    </location>
</feature>
<evidence type="ECO:0000256" key="2">
    <source>
        <dbReference type="SAM" id="MobiDB-lite"/>
    </source>
</evidence>
<feature type="compositionally biased region" description="Low complexity" evidence="2">
    <location>
        <begin position="44"/>
        <end position="59"/>
    </location>
</feature>
<feature type="coiled-coil region" evidence="1">
    <location>
        <begin position="141"/>
        <end position="213"/>
    </location>
</feature>
<name>A0A2A2K5Y4_9BILA</name>
<evidence type="ECO:0000256" key="1">
    <source>
        <dbReference type="SAM" id="Coils"/>
    </source>
</evidence>
<comment type="caution">
    <text evidence="3">The sequence shown here is derived from an EMBL/GenBank/DDBJ whole genome shotgun (WGS) entry which is preliminary data.</text>
</comment>
<feature type="region of interest" description="Disordered" evidence="2">
    <location>
        <begin position="33"/>
        <end position="125"/>
    </location>
</feature>